<name>A0A8J5T708_ZIZPA</name>
<dbReference type="Proteomes" id="UP000729402">
    <property type="component" value="Unassembled WGS sequence"/>
</dbReference>
<evidence type="ECO:0000256" key="1">
    <source>
        <dbReference type="SAM" id="MobiDB-lite"/>
    </source>
</evidence>
<keyword evidence="3" id="KW-1185">Reference proteome</keyword>
<sequence length="118" mass="12305">MGTDREAGGGDSRACVGRPAAGTRGPTEWCVQSCLCSPLRVSVPCFFVPPYASTRADRHGVRLQQRAAGAGVQEHDGRGVPGALLYGKGLDSRSALEHFRLNPPISTPSTATDSASIP</sequence>
<protein>
    <submittedName>
        <fullName evidence="2">Uncharacterized protein</fullName>
    </submittedName>
</protein>
<proteinExistence type="predicted"/>
<organism evidence="2 3">
    <name type="scientific">Zizania palustris</name>
    <name type="common">Northern wild rice</name>
    <dbReference type="NCBI Taxonomy" id="103762"/>
    <lineage>
        <taxon>Eukaryota</taxon>
        <taxon>Viridiplantae</taxon>
        <taxon>Streptophyta</taxon>
        <taxon>Embryophyta</taxon>
        <taxon>Tracheophyta</taxon>
        <taxon>Spermatophyta</taxon>
        <taxon>Magnoliopsida</taxon>
        <taxon>Liliopsida</taxon>
        <taxon>Poales</taxon>
        <taxon>Poaceae</taxon>
        <taxon>BOP clade</taxon>
        <taxon>Oryzoideae</taxon>
        <taxon>Oryzeae</taxon>
        <taxon>Zizaniinae</taxon>
        <taxon>Zizania</taxon>
    </lineage>
</organism>
<reference evidence="2" key="2">
    <citation type="submission" date="2021-02" db="EMBL/GenBank/DDBJ databases">
        <authorList>
            <person name="Kimball J.A."/>
            <person name="Haas M.W."/>
            <person name="Macchietto M."/>
            <person name="Kono T."/>
            <person name="Duquette J."/>
            <person name="Shao M."/>
        </authorList>
    </citation>
    <scope>NUCLEOTIDE SEQUENCE</scope>
    <source>
        <tissue evidence="2">Fresh leaf tissue</tissue>
    </source>
</reference>
<reference evidence="2" key="1">
    <citation type="journal article" date="2021" name="bioRxiv">
        <title>Whole Genome Assembly and Annotation of Northern Wild Rice, Zizania palustris L., Supports a Whole Genome Duplication in the Zizania Genus.</title>
        <authorList>
            <person name="Haas M."/>
            <person name="Kono T."/>
            <person name="Macchietto M."/>
            <person name="Millas R."/>
            <person name="McGilp L."/>
            <person name="Shao M."/>
            <person name="Duquette J."/>
            <person name="Hirsch C.N."/>
            <person name="Kimball J."/>
        </authorList>
    </citation>
    <scope>NUCLEOTIDE SEQUENCE</scope>
    <source>
        <tissue evidence="2">Fresh leaf tissue</tissue>
    </source>
</reference>
<evidence type="ECO:0000313" key="3">
    <source>
        <dbReference type="Proteomes" id="UP000729402"/>
    </source>
</evidence>
<feature type="region of interest" description="Disordered" evidence="1">
    <location>
        <begin position="1"/>
        <end position="26"/>
    </location>
</feature>
<accession>A0A8J5T708</accession>
<dbReference type="EMBL" id="JAAALK010000282">
    <property type="protein sequence ID" value="KAG8081282.1"/>
    <property type="molecule type" value="Genomic_DNA"/>
</dbReference>
<comment type="caution">
    <text evidence="2">The sequence shown here is derived from an EMBL/GenBank/DDBJ whole genome shotgun (WGS) entry which is preliminary data.</text>
</comment>
<dbReference type="AlphaFoldDB" id="A0A8J5T708"/>
<gene>
    <name evidence="2" type="ORF">GUJ93_ZPchr0007g4774</name>
</gene>
<feature type="compositionally biased region" description="Polar residues" evidence="1">
    <location>
        <begin position="107"/>
        <end position="118"/>
    </location>
</feature>
<feature type="region of interest" description="Disordered" evidence="1">
    <location>
        <begin position="99"/>
        <end position="118"/>
    </location>
</feature>
<evidence type="ECO:0000313" key="2">
    <source>
        <dbReference type="EMBL" id="KAG8081282.1"/>
    </source>
</evidence>